<dbReference type="PANTHER" id="PTHR48050:SF13">
    <property type="entry name" value="STEROL 3-BETA-GLUCOSYLTRANSFERASE UGT80A2"/>
    <property type="match status" value="1"/>
</dbReference>
<dbReference type="GO" id="GO:0017000">
    <property type="term" value="P:antibiotic biosynthetic process"/>
    <property type="evidence" value="ECO:0007669"/>
    <property type="project" value="UniProtKB-ARBA"/>
</dbReference>
<keyword evidence="3" id="KW-1185">Reference proteome</keyword>
<dbReference type="HOGENOM" id="CLU_000537_4_1_0"/>
<dbReference type="AlphaFoldDB" id="E8V4E9"/>
<dbReference type="Proteomes" id="UP000006844">
    <property type="component" value="Chromosome"/>
</dbReference>
<evidence type="ECO:0000313" key="3">
    <source>
        <dbReference type="Proteomes" id="UP000006844"/>
    </source>
</evidence>
<evidence type="ECO:0000313" key="2">
    <source>
        <dbReference type="EMBL" id="ADV84773.1"/>
    </source>
</evidence>
<dbReference type="FunFam" id="3.40.50.2000:FF:000072">
    <property type="entry name" value="Glycosyl transferase"/>
    <property type="match status" value="1"/>
</dbReference>
<name>E8V4E9_TERSS</name>
<dbReference type="eggNOG" id="COG1819">
    <property type="taxonomic scope" value="Bacteria"/>
</dbReference>
<organism evidence="2 3">
    <name type="scientific">Terriglobus saanensis (strain ATCC BAA-1853 / DSM 23119 / SP1PR4)</name>
    <dbReference type="NCBI Taxonomy" id="401053"/>
    <lineage>
        <taxon>Bacteria</taxon>
        <taxon>Pseudomonadati</taxon>
        <taxon>Acidobacteriota</taxon>
        <taxon>Terriglobia</taxon>
        <taxon>Terriglobales</taxon>
        <taxon>Acidobacteriaceae</taxon>
        <taxon>Terriglobus</taxon>
    </lineage>
</organism>
<dbReference type="EMBL" id="CP002467">
    <property type="protein sequence ID" value="ADV84773.1"/>
    <property type="molecule type" value="Genomic_DNA"/>
</dbReference>
<dbReference type="InterPro" id="IPR010610">
    <property type="entry name" value="EryCIII-like_C"/>
</dbReference>
<dbReference type="STRING" id="401053.AciPR4_4024"/>
<proteinExistence type="predicted"/>
<dbReference type="PANTHER" id="PTHR48050">
    <property type="entry name" value="STEROL 3-BETA-GLUCOSYLTRANSFERASE"/>
    <property type="match status" value="1"/>
</dbReference>
<reference evidence="2 3" key="1">
    <citation type="journal article" date="2012" name="Stand. Genomic Sci.">
        <title>Complete genome sequence of Terriglobus saanensis type strain SP1PR4(T), an Acidobacteria from tundra soil.</title>
        <authorList>
            <person name="Rawat S.R."/>
            <person name="Mannisto M.K."/>
            <person name="Starovoytov V."/>
            <person name="Goodwin L."/>
            <person name="Nolan M."/>
            <person name="Hauser L."/>
            <person name="Land M."/>
            <person name="Davenport K.W."/>
            <person name="Woyke T."/>
            <person name="Haggblom M.M."/>
        </authorList>
    </citation>
    <scope>NUCLEOTIDE SEQUENCE</scope>
    <source>
        <strain evidence="3">ATCC BAA-1853 / DSM 23119 / SP1PR4</strain>
    </source>
</reference>
<protein>
    <submittedName>
        <fullName evidence="2">Glycosyltransferase 28 domain protein</fullName>
    </submittedName>
</protein>
<dbReference type="Gene3D" id="3.40.50.2000">
    <property type="entry name" value="Glycogen Phosphorylase B"/>
    <property type="match status" value="2"/>
</dbReference>
<dbReference type="OrthoDB" id="6620093at2"/>
<dbReference type="Pfam" id="PF06722">
    <property type="entry name" value="EryCIII-like_C"/>
    <property type="match status" value="1"/>
</dbReference>
<dbReference type="SUPFAM" id="SSF53756">
    <property type="entry name" value="UDP-Glycosyltransferase/glycogen phosphorylase"/>
    <property type="match status" value="1"/>
</dbReference>
<dbReference type="GO" id="GO:0016758">
    <property type="term" value="F:hexosyltransferase activity"/>
    <property type="evidence" value="ECO:0007669"/>
    <property type="project" value="UniProtKB-ARBA"/>
</dbReference>
<dbReference type="RefSeq" id="WP_013570503.1">
    <property type="nucleotide sequence ID" value="NC_014963.1"/>
</dbReference>
<feature type="domain" description="Erythromycin biosynthesis protein CIII-like C-terminal" evidence="1">
    <location>
        <begin position="301"/>
        <end position="414"/>
    </location>
</feature>
<sequence>MKILIAATGVPGYLNPLLAVAKLLMKHNHEVLVLTSPELKVAVLATGVSFRPEIPESKTYFLHARDTPKRPDTASSMEMFAFEMEHFFARSISAQAASLELALEKFPADLILADSFYFGTLPMLMGPRSERPLIAHLGMSVLNLGSGRNLPKMPGIFQELQEEERMRRERVLLRPTQLAIDRALIGLGCDTLPCAALESMASLPDLYLHPGIESFEYPYTSACLSQIRYIGPIPLPSTEAPLPAWWHDLDKKKRLVLVTQGTIANRDFGQLVGPTLEGLAKEEDVIVLVTTGGRPVDSIPCEIPSNARVAPYLSFAQLMPHIDLLITNGGYGTVNMALAHGVPIVAAGLTEDKEEVSAHVAWAGVGIDLRTNQADPVILRKAVREVLETPSYRSRAQELALEFASHDTEKELLSLLEGCVRAKFGSASLERELYAWAG</sequence>
<accession>E8V4E9</accession>
<keyword evidence="2" id="KW-0808">Transferase</keyword>
<dbReference type="GO" id="GO:0008194">
    <property type="term" value="F:UDP-glycosyltransferase activity"/>
    <property type="evidence" value="ECO:0007669"/>
    <property type="project" value="InterPro"/>
</dbReference>
<dbReference type="CDD" id="cd03784">
    <property type="entry name" value="GT1_Gtf-like"/>
    <property type="match status" value="1"/>
</dbReference>
<dbReference type="KEGG" id="tsa:AciPR4_4024"/>
<gene>
    <name evidence="2" type="ordered locus">AciPR4_4024</name>
</gene>
<evidence type="ECO:0000259" key="1">
    <source>
        <dbReference type="Pfam" id="PF06722"/>
    </source>
</evidence>
<dbReference type="InterPro" id="IPR050426">
    <property type="entry name" value="Glycosyltransferase_28"/>
</dbReference>
<dbReference type="InterPro" id="IPR002213">
    <property type="entry name" value="UDP_glucos_trans"/>
</dbReference>